<feature type="chain" id="PRO_5047001427" evidence="1">
    <location>
        <begin position="25"/>
        <end position="115"/>
    </location>
</feature>
<evidence type="ECO:0000313" key="2">
    <source>
        <dbReference type="Proteomes" id="UP001652628"/>
    </source>
</evidence>
<sequence length="115" mass="12464">MASPLVSLLLIGICSLALIHQSAAECCNSWEEVTYKMDRGACEDVGGNGYNPHKCEITICADGVKKVGTYCGQASCNVFGCNCDGGCLRGEWTQSFLQKNRDYGIEILDVVRISF</sequence>
<dbReference type="GeneID" id="108012213"/>
<feature type="signal peptide" evidence="1">
    <location>
        <begin position="1"/>
        <end position="24"/>
    </location>
</feature>
<evidence type="ECO:0000256" key="1">
    <source>
        <dbReference type="SAM" id="SignalP"/>
    </source>
</evidence>
<dbReference type="AlphaFoldDB" id="A0AB39ZCM3"/>
<keyword evidence="1" id="KW-0732">Signal</keyword>
<evidence type="ECO:0000313" key="3">
    <source>
        <dbReference type="RefSeq" id="XP_016932997.4"/>
    </source>
</evidence>
<dbReference type="Proteomes" id="UP001652628">
    <property type="component" value="Chromosome 3"/>
</dbReference>
<reference evidence="3" key="1">
    <citation type="submission" date="2025-08" db="UniProtKB">
        <authorList>
            <consortium name="RefSeq"/>
        </authorList>
    </citation>
    <scope>IDENTIFICATION</scope>
</reference>
<gene>
    <name evidence="3" type="primary">LOC108012213</name>
</gene>
<proteinExistence type="predicted"/>
<accession>A0AB39ZCM3</accession>
<dbReference type="RefSeq" id="XP_016932997.4">
    <property type="nucleotide sequence ID" value="XM_017077508.4"/>
</dbReference>
<protein>
    <submittedName>
        <fullName evidence="3">Protein Diedel-like</fullName>
    </submittedName>
</protein>
<dbReference type="Gene3D" id="3.30.70.2800">
    <property type="match status" value="1"/>
</dbReference>
<organism evidence="2 3">
    <name type="scientific">Drosophila suzukii</name>
    <name type="common">Spotted-wing drosophila fruit fly</name>
    <dbReference type="NCBI Taxonomy" id="28584"/>
    <lineage>
        <taxon>Eukaryota</taxon>
        <taxon>Metazoa</taxon>
        <taxon>Ecdysozoa</taxon>
        <taxon>Arthropoda</taxon>
        <taxon>Hexapoda</taxon>
        <taxon>Insecta</taxon>
        <taxon>Pterygota</taxon>
        <taxon>Neoptera</taxon>
        <taxon>Endopterygota</taxon>
        <taxon>Diptera</taxon>
        <taxon>Brachycera</taxon>
        <taxon>Muscomorpha</taxon>
        <taxon>Ephydroidea</taxon>
        <taxon>Drosophilidae</taxon>
        <taxon>Drosophila</taxon>
        <taxon>Sophophora</taxon>
    </lineage>
</organism>
<keyword evidence="2" id="KW-1185">Reference proteome</keyword>
<dbReference type="Pfam" id="PF13164">
    <property type="entry name" value="Diedel"/>
    <property type="match status" value="1"/>
</dbReference>
<name>A0AB39ZCM3_DROSZ</name>
<dbReference type="InterPro" id="IPR025061">
    <property type="entry name" value="Diedel"/>
</dbReference>